<name>A0A0E9WMA1_ANGAN</name>
<organism evidence="1">
    <name type="scientific">Anguilla anguilla</name>
    <name type="common">European freshwater eel</name>
    <name type="synonym">Muraena anguilla</name>
    <dbReference type="NCBI Taxonomy" id="7936"/>
    <lineage>
        <taxon>Eukaryota</taxon>
        <taxon>Metazoa</taxon>
        <taxon>Chordata</taxon>
        <taxon>Craniata</taxon>
        <taxon>Vertebrata</taxon>
        <taxon>Euteleostomi</taxon>
        <taxon>Actinopterygii</taxon>
        <taxon>Neopterygii</taxon>
        <taxon>Teleostei</taxon>
        <taxon>Anguilliformes</taxon>
        <taxon>Anguillidae</taxon>
        <taxon>Anguilla</taxon>
    </lineage>
</organism>
<protein>
    <submittedName>
        <fullName evidence="1">Uncharacterized protein</fullName>
    </submittedName>
</protein>
<accession>A0A0E9WMA1</accession>
<dbReference type="EMBL" id="GBXM01017974">
    <property type="protein sequence ID" value="JAH90603.1"/>
    <property type="molecule type" value="Transcribed_RNA"/>
</dbReference>
<proteinExistence type="predicted"/>
<reference evidence="1" key="2">
    <citation type="journal article" date="2015" name="Fish Shellfish Immunol.">
        <title>Early steps in the European eel (Anguilla anguilla)-Vibrio vulnificus interaction in the gills: Role of the RtxA13 toxin.</title>
        <authorList>
            <person name="Callol A."/>
            <person name="Pajuelo D."/>
            <person name="Ebbesson L."/>
            <person name="Teles M."/>
            <person name="MacKenzie S."/>
            <person name="Amaro C."/>
        </authorList>
    </citation>
    <scope>NUCLEOTIDE SEQUENCE</scope>
</reference>
<dbReference type="AlphaFoldDB" id="A0A0E9WMA1"/>
<sequence length="29" mass="3432">MAKKQKGKVVLHLQQFQNGFFHKQKSWCG</sequence>
<evidence type="ECO:0000313" key="1">
    <source>
        <dbReference type="EMBL" id="JAH90603.1"/>
    </source>
</evidence>
<reference evidence="1" key="1">
    <citation type="submission" date="2014-11" db="EMBL/GenBank/DDBJ databases">
        <authorList>
            <person name="Amaro Gonzalez C."/>
        </authorList>
    </citation>
    <scope>NUCLEOTIDE SEQUENCE</scope>
</reference>